<dbReference type="InterPro" id="IPR050312">
    <property type="entry name" value="IolE/XylAMocC-like"/>
</dbReference>
<dbReference type="Gene3D" id="3.20.20.150">
    <property type="entry name" value="Divalent-metal-dependent TIM barrel enzymes"/>
    <property type="match status" value="1"/>
</dbReference>
<feature type="domain" description="Xylose isomerase-like TIM barrel" evidence="1">
    <location>
        <begin position="20"/>
        <end position="275"/>
    </location>
</feature>
<dbReference type="PANTHER" id="PTHR12110">
    <property type="entry name" value="HYDROXYPYRUVATE ISOMERASE"/>
    <property type="match status" value="1"/>
</dbReference>
<organism evidence="2 3">
    <name type="scientific">Solirubrobacter ginsenosidimutans</name>
    <dbReference type="NCBI Taxonomy" id="490573"/>
    <lineage>
        <taxon>Bacteria</taxon>
        <taxon>Bacillati</taxon>
        <taxon>Actinomycetota</taxon>
        <taxon>Thermoleophilia</taxon>
        <taxon>Solirubrobacterales</taxon>
        <taxon>Solirubrobacteraceae</taxon>
        <taxon>Solirubrobacter</taxon>
    </lineage>
</organism>
<dbReference type="PANTHER" id="PTHR12110:SF21">
    <property type="entry name" value="XYLOSE ISOMERASE-LIKE TIM BARREL DOMAIN-CONTAINING PROTEIN"/>
    <property type="match status" value="1"/>
</dbReference>
<gene>
    <name evidence="2" type="ORF">OM076_27745</name>
</gene>
<dbReference type="SUPFAM" id="SSF51658">
    <property type="entry name" value="Xylose isomerase-like"/>
    <property type="match status" value="1"/>
</dbReference>
<comment type="caution">
    <text evidence="2">The sequence shown here is derived from an EMBL/GenBank/DDBJ whole genome shotgun (WGS) entry which is preliminary data.</text>
</comment>
<dbReference type="AlphaFoldDB" id="A0A9X3S856"/>
<dbReference type="InterPro" id="IPR013022">
    <property type="entry name" value="Xyl_isomerase-like_TIM-brl"/>
</dbReference>
<dbReference type="RefSeq" id="WP_270043348.1">
    <property type="nucleotide sequence ID" value="NZ_JAPDOD010000030.1"/>
</dbReference>
<name>A0A9X3S856_9ACTN</name>
<dbReference type="EMBL" id="JAPDOD010000030">
    <property type="protein sequence ID" value="MDA0164098.1"/>
    <property type="molecule type" value="Genomic_DNA"/>
</dbReference>
<evidence type="ECO:0000259" key="1">
    <source>
        <dbReference type="Pfam" id="PF01261"/>
    </source>
</evidence>
<protein>
    <submittedName>
        <fullName evidence="2">Sugar phosphate isomerase/epimerase</fullName>
    </submittedName>
</protein>
<dbReference type="InterPro" id="IPR036237">
    <property type="entry name" value="Xyl_isomerase-like_sf"/>
</dbReference>
<evidence type="ECO:0000313" key="3">
    <source>
        <dbReference type="Proteomes" id="UP001149140"/>
    </source>
</evidence>
<dbReference type="GO" id="GO:0016853">
    <property type="term" value="F:isomerase activity"/>
    <property type="evidence" value="ECO:0007669"/>
    <property type="project" value="UniProtKB-KW"/>
</dbReference>
<accession>A0A9X3S856</accession>
<keyword evidence="3" id="KW-1185">Reference proteome</keyword>
<evidence type="ECO:0000313" key="2">
    <source>
        <dbReference type="EMBL" id="MDA0164098.1"/>
    </source>
</evidence>
<sequence length="293" mass="33748">MKIALDPYMFRDVPLLELPALVAELGYEYIELSPRPDFIPFFVHPRADKRRISEFRRALADAGVKIATMLPLYHWAGPDEDERQNAVRYWKRAIEITVELGVDTMNSEFNGRPEQQPKSEGQFWRSMEELLPIFERESIQLRLEPHPDDFIEDGREAVDMIRGINHPNVSFLYCAPHTFHMGGDLAGVMEYAGDLLTHLHVADSLDHRASSGLRYIVNPPGSACRVHQHLDIGQGEVDWDLFFGTLEGLEFDGVMTACVFAWEDRAYESSKFMREEMGRRTRDWKHLATPATR</sequence>
<reference evidence="2" key="1">
    <citation type="submission" date="2022-10" db="EMBL/GenBank/DDBJ databases">
        <title>The WGS of Solirubrobacter ginsenosidimutans DSM 21036.</title>
        <authorList>
            <person name="Jiang Z."/>
        </authorList>
    </citation>
    <scope>NUCLEOTIDE SEQUENCE</scope>
    <source>
        <strain evidence="2">DSM 21036</strain>
    </source>
</reference>
<keyword evidence="2" id="KW-0413">Isomerase</keyword>
<dbReference type="Pfam" id="PF01261">
    <property type="entry name" value="AP_endonuc_2"/>
    <property type="match status" value="1"/>
</dbReference>
<dbReference type="Proteomes" id="UP001149140">
    <property type="component" value="Unassembled WGS sequence"/>
</dbReference>
<proteinExistence type="predicted"/>